<dbReference type="GO" id="GO:0047631">
    <property type="term" value="F:ADP-ribose diphosphatase activity"/>
    <property type="evidence" value="ECO:0007669"/>
    <property type="project" value="TreeGrafter"/>
</dbReference>
<evidence type="ECO:0000259" key="2">
    <source>
        <dbReference type="PROSITE" id="PS51462"/>
    </source>
</evidence>
<dbReference type="PANTHER" id="PTHR11839:SF1">
    <property type="entry name" value="ADP-SUGAR PYROPHOSPHATASE"/>
    <property type="match status" value="1"/>
</dbReference>
<dbReference type="AlphaFoldDB" id="A0AAD7X502"/>
<dbReference type="PANTHER" id="PTHR11839">
    <property type="entry name" value="UDP/ADP-SUGAR PYROPHOSPHATASE"/>
    <property type="match status" value="1"/>
</dbReference>
<evidence type="ECO:0000313" key="4">
    <source>
        <dbReference type="Proteomes" id="UP001215151"/>
    </source>
</evidence>
<dbReference type="GO" id="GO:0005634">
    <property type="term" value="C:nucleus"/>
    <property type="evidence" value="ECO:0007669"/>
    <property type="project" value="TreeGrafter"/>
</dbReference>
<dbReference type="CDD" id="cd18888">
    <property type="entry name" value="NUDIX_ADPRase_Nudt5"/>
    <property type="match status" value="1"/>
</dbReference>
<gene>
    <name evidence="3" type="ORF">ONZ51_g12977</name>
</gene>
<evidence type="ECO:0000313" key="3">
    <source>
        <dbReference type="EMBL" id="KAJ8454521.1"/>
    </source>
</evidence>
<name>A0AAD7X502_9APHY</name>
<dbReference type="SUPFAM" id="SSF55811">
    <property type="entry name" value="Nudix"/>
    <property type="match status" value="1"/>
</dbReference>
<dbReference type="PROSITE" id="PS51462">
    <property type="entry name" value="NUDIX"/>
    <property type="match status" value="1"/>
</dbReference>
<dbReference type="PROSITE" id="PS00893">
    <property type="entry name" value="NUDIX_BOX"/>
    <property type="match status" value="1"/>
</dbReference>
<dbReference type="Gene3D" id="3.90.79.10">
    <property type="entry name" value="Nucleoside Triphosphate Pyrophosphohydrolase"/>
    <property type="match status" value="1"/>
</dbReference>
<dbReference type="InterPro" id="IPR000086">
    <property type="entry name" value="NUDIX_hydrolase_dom"/>
</dbReference>
<keyword evidence="1" id="KW-0378">Hydrolase</keyword>
<dbReference type="InterPro" id="IPR015797">
    <property type="entry name" value="NUDIX_hydrolase-like_dom_sf"/>
</dbReference>
<dbReference type="InterPro" id="IPR020084">
    <property type="entry name" value="NUDIX_hydrolase_CS"/>
</dbReference>
<reference evidence="3" key="1">
    <citation type="submission" date="2022-11" db="EMBL/GenBank/DDBJ databases">
        <title>Genome Sequence of Cubamyces cubensis.</title>
        <authorList>
            <person name="Buettner E."/>
        </authorList>
    </citation>
    <scope>NUCLEOTIDE SEQUENCE</scope>
    <source>
        <strain evidence="3">MPL-01</strain>
    </source>
</reference>
<dbReference type="EMBL" id="JAPEVG010000949">
    <property type="protein sequence ID" value="KAJ8454521.1"/>
    <property type="molecule type" value="Genomic_DNA"/>
</dbReference>
<protein>
    <recommendedName>
        <fullName evidence="2">Nudix hydrolase domain-containing protein</fullName>
    </recommendedName>
</protein>
<dbReference type="GO" id="GO:0006753">
    <property type="term" value="P:nucleoside phosphate metabolic process"/>
    <property type="evidence" value="ECO:0007669"/>
    <property type="project" value="TreeGrafter"/>
</dbReference>
<feature type="domain" description="Nudix hydrolase" evidence="2">
    <location>
        <begin position="100"/>
        <end position="255"/>
    </location>
</feature>
<organism evidence="3 4">
    <name type="scientific">Trametes cubensis</name>
    <dbReference type="NCBI Taxonomy" id="1111947"/>
    <lineage>
        <taxon>Eukaryota</taxon>
        <taxon>Fungi</taxon>
        <taxon>Dikarya</taxon>
        <taxon>Basidiomycota</taxon>
        <taxon>Agaricomycotina</taxon>
        <taxon>Agaricomycetes</taxon>
        <taxon>Polyporales</taxon>
        <taxon>Polyporaceae</taxon>
        <taxon>Trametes</taxon>
    </lineage>
</organism>
<proteinExistence type="predicted"/>
<accession>A0AAD7X502</accession>
<keyword evidence="4" id="KW-1185">Reference proteome</keyword>
<sequence length="276" mass="30764">MLFNLSRPPTALRRSTSEFLQLCRQLPSARRALYVTSRSKTMSEPKVISVEDLSSSEAKYVSVRRIHMLSEVSIPNRHGSPVFSDFRWVKLKKCTYRDPTGKEAVSGSLRNAPRVHPPALMASVAILALLRSESNKFPPSTIIIEQYRPPVDRHVVGLISEGESPEQTAIRELEEETGFKASGVVQSSPLLVSDPGMTNANMKLVTVDVPFPENLEMPAQKLDPGEFIQVRIVELAKLRAELQAYERKGFVIDAKLDHLASGFELAEKLRQPKSST</sequence>
<comment type="caution">
    <text evidence="3">The sequence shown here is derived from an EMBL/GenBank/DDBJ whole genome shotgun (WGS) entry which is preliminary data.</text>
</comment>
<dbReference type="Pfam" id="PF00293">
    <property type="entry name" value="NUDIX"/>
    <property type="match status" value="1"/>
</dbReference>
<evidence type="ECO:0000256" key="1">
    <source>
        <dbReference type="ARBA" id="ARBA00022801"/>
    </source>
</evidence>
<dbReference type="Proteomes" id="UP001215151">
    <property type="component" value="Unassembled WGS sequence"/>
</dbReference>
<dbReference type="GO" id="GO:0019693">
    <property type="term" value="P:ribose phosphate metabolic process"/>
    <property type="evidence" value="ECO:0007669"/>
    <property type="project" value="TreeGrafter"/>
</dbReference>